<dbReference type="InterPro" id="IPR025064">
    <property type="entry name" value="DUF4005"/>
</dbReference>
<evidence type="ECO:0000313" key="7">
    <source>
        <dbReference type="Proteomes" id="UP000886520"/>
    </source>
</evidence>
<comment type="caution">
    <text evidence="6">The sequence shown here is derived from an EMBL/GenBank/DDBJ whole genome shotgun (WGS) entry which is preliminary data.</text>
</comment>
<feature type="compositionally biased region" description="Basic and acidic residues" evidence="4">
    <location>
        <begin position="20"/>
        <end position="41"/>
    </location>
</feature>
<feature type="compositionally biased region" description="Low complexity" evidence="4">
    <location>
        <begin position="414"/>
        <end position="423"/>
    </location>
</feature>
<feature type="region of interest" description="Disordered" evidence="4">
    <location>
        <begin position="480"/>
        <end position="521"/>
    </location>
</feature>
<dbReference type="OrthoDB" id="1923765at2759"/>
<feature type="compositionally biased region" description="Low complexity" evidence="4">
    <location>
        <begin position="377"/>
        <end position="389"/>
    </location>
</feature>
<dbReference type="EMBL" id="JABFUD020000006">
    <property type="protein sequence ID" value="KAI5078872.1"/>
    <property type="molecule type" value="Genomic_DNA"/>
</dbReference>
<protein>
    <recommendedName>
        <fullName evidence="5">DUF4005 domain-containing protein</fullName>
    </recommendedName>
</protein>
<feature type="compositionally biased region" description="Polar residues" evidence="4">
    <location>
        <begin position="401"/>
        <end position="413"/>
    </location>
</feature>
<gene>
    <name evidence="6" type="ORF">GOP47_0006543</name>
</gene>
<dbReference type="Gene3D" id="1.20.5.1190">
    <property type="entry name" value="iswi atpase"/>
    <property type="match status" value="1"/>
</dbReference>
<dbReference type="PANTHER" id="PTHR32295">
    <property type="entry name" value="IQ-DOMAIN 5-RELATED"/>
    <property type="match status" value="1"/>
</dbReference>
<reference evidence="6" key="1">
    <citation type="submission" date="2021-01" db="EMBL/GenBank/DDBJ databases">
        <title>Adiantum capillus-veneris genome.</title>
        <authorList>
            <person name="Fang Y."/>
            <person name="Liao Q."/>
        </authorList>
    </citation>
    <scope>NUCLEOTIDE SEQUENCE</scope>
    <source>
        <strain evidence="6">H3</strain>
        <tissue evidence="6">Leaf</tissue>
    </source>
</reference>
<dbReference type="PANTHER" id="PTHR32295:SF216">
    <property type="entry name" value="PROTEIN IQ-DOMAIN 3"/>
    <property type="match status" value="1"/>
</dbReference>
<comment type="similarity">
    <text evidence="2">Belongs to the IQD family.</text>
</comment>
<evidence type="ECO:0000256" key="3">
    <source>
        <dbReference type="ARBA" id="ARBA00024378"/>
    </source>
</evidence>
<dbReference type="PROSITE" id="PS50096">
    <property type="entry name" value="IQ"/>
    <property type="match status" value="1"/>
</dbReference>
<keyword evidence="1" id="KW-0112">Calmodulin-binding</keyword>
<dbReference type="Pfam" id="PF00612">
    <property type="entry name" value="IQ"/>
    <property type="match status" value="1"/>
</dbReference>
<dbReference type="InterPro" id="IPR000048">
    <property type="entry name" value="IQ_motif_EF-hand-BS"/>
</dbReference>
<evidence type="ECO:0000256" key="4">
    <source>
        <dbReference type="SAM" id="MobiDB-lite"/>
    </source>
</evidence>
<accession>A0A9D4V3V6</accession>
<evidence type="ECO:0000256" key="2">
    <source>
        <dbReference type="ARBA" id="ARBA00024341"/>
    </source>
</evidence>
<evidence type="ECO:0000259" key="5">
    <source>
        <dbReference type="Pfam" id="PF13178"/>
    </source>
</evidence>
<name>A0A9D4V3V6_ADICA</name>
<comment type="subunit">
    <text evidence="3">Binds to multiple calmodulin (CaM) in the presence of Ca(2+) and CaM-like proteins.</text>
</comment>
<dbReference type="SMART" id="SM00015">
    <property type="entry name" value="IQ"/>
    <property type="match status" value="1"/>
</dbReference>
<evidence type="ECO:0000256" key="1">
    <source>
        <dbReference type="ARBA" id="ARBA00022860"/>
    </source>
</evidence>
<feature type="region of interest" description="Disordered" evidence="4">
    <location>
        <begin position="364"/>
        <end position="423"/>
    </location>
</feature>
<dbReference type="Proteomes" id="UP000886520">
    <property type="component" value="Chromosome 6"/>
</dbReference>
<sequence>MGKRGTWLSAVKKAFSSSKDPAEEQQHHKDPSSKYLFSKDGRKESVVIQEKRSFKERNRWSFRRSSRTLQPADQLHLQPGNDLNHHEELQNRGRQTEDATYLSSNGHFGFENGYTHNHSQNKQALAVAVATAAAADAAVAAAQAAAQVVKLTGTGRSGCNSNNTTPHLSIIARRSQEELAAIRIQAAFRAYLARRTLRTLKGLARLQALAQGRVGQRQTSATMRCMQALVRAQAAVRGRRTTRLCDDTDALGETTVLHPTWEPNKNHLSADIPTHMNEKGDQNKDVHNGQLGPGWDDSTQTIEQIQARELSRQDAAVKRERAMAYAFSHQQLHTSSHFSSKMSTPPQLGWNWLERWMAARPWENRRPSPAKEAPVRASAASSTPISSIPQRHPSPLRRASAPTTPAPSSRQPGTSRTASPARRTAAVTPILGSFSAPATRLSSNPFSMSSRAHSLASSSMRDDLSVASFSGTPSYMASTESARAKLRSHSTPKQRAGGVRSAATSVHSEEMGAHQLQPASRKRLSFANVDSGSARNFLSWRGSASLQRNHSFEGYSSKHKF</sequence>
<dbReference type="GO" id="GO:0005516">
    <property type="term" value="F:calmodulin binding"/>
    <property type="evidence" value="ECO:0007669"/>
    <property type="project" value="UniProtKB-KW"/>
</dbReference>
<organism evidence="6 7">
    <name type="scientific">Adiantum capillus-veneris</name>
    <name type="common">Maidenhair fern</name>
    <dbReference type="NCBI Taxonomy" id="13818"/>
    <lineage>
        <taxon>Eukaryota</taxon>
        <taxon>Viridiplantae</taxon>
        <taxon>Streptophyta</taxon>
        <taxon>Embryophyta</taxon>
        <taxon>Tracheophyta</taxon>
        <taxon>Polypodiopsida</taxon>
        <taxon>Polypodiidae</taxon>
        <taxon>Polypodiales</taxon>
        <taxon>Pteridineae</taxon>
        <taxon>Pteridaceae</taxon>
        <taxon>Vittarioideae</taxon>
        <taxon>Adiantum</taxon>
    </lineage>
</organism>
<proteinExistence type="inferred from homology"/>
<dbReference type="Pfam" id="PF13178">
    <property type="entry name" value="DUF4005"/>
    <property type="match status" value="1"/>
</dbReference>
<feature type="region of interest" description="Disordered" evidence="4">
    <location>
        <begin position="57"/>
        <end position="97"/>
    </location>
</feature>
<evidence type="ECO:0000313" key="6">
    <source>
        <dbReference type="EMBL" id="KAI5078872.1"/>
    </source>
</evidence>
<dbReference type="CDD" id="cd23767">
    <property type="entry name" value="IQCD"/>
    <property type="match status" value="1"/>
</dbReference>
<feature type="region of interest" description="Disordered" evidence="4">
    <location>
        <begin position="1"/>
        <end position="41"/>
    </location>
</feature>
<dbReference type="AlphaFoldDB" id="A0A9D4V3V6"/>
<keyword evidence="7" id="KW-1185">Reference proteome</keyword>
<feature type="domain" description="DUF4005" evidence="5">
    <location>
        <begin position="451"/>
        <end position="535"/>
    </location>
</feature>
<feature type="compositionally biased region" description="Basic and acidic residues" evidence="4">
    <location>
        <begin position="83"/>
        <end position="97"/>
    </location>
</feature>